<protein>
    <recommendedName>
        <fullName evidence="4">Invasion protein IalB, involved in pathogenesis</fullName>
    </recommendedName>
</protein>
<evidence type="ECO:0000313" key="3">
    <source>
        <dbReference type="Proteomes" id="UP000184066"/>
    </source>
</evidence>
<feature type="chain" id="PRO_5009929422" description="Invasion protein IalB, involved in pathogenesis" evidence="1">
    <location>
        <begin position="31"/>
        <end position="182"/>
    </location>
</feature>
<sequence length="182" mass="19198">MRAIETGIRAAAAAILALGLAAAPAGQALAQTANRVDAKKDWSVFVGSDRDGKLCWIASRPTASVALRDGKPVSVRRGDIFLMVSVRPTRGVKNEVSMLSGYPFKPGSKVKARVGSSEYEMFTKGEGAWLSSAKEDDRMVADMKRGATAVLTGVSSRGTVTKDTFSLLGFTAALAEAQARCK</sequence>
<feature type="signal peptide" evidence="1">
    <location>
        <begin position="1"/>
        <end position="30"/>
    </location>
</feature>
<dbReference type="InterPro" id="IPR038696">
    <property type="entry name" value="IalB_sf"/>
</dbReference>
<keyword evidence="1" id="KW-0732">Signal</keyword>
<dbReference type="EMBL" id="FRDL01000006">
    <property type="protein sequence ID" value="SHN69349.1"/>
    <property type="molecule type" value="Genomic_DNA"/>
</dbReference>
<dbReference type="OrthoDB" id="9806572at2"/>
<dbReference type="Pfam" id="PF06776">
    <property type="entry name" value="IalB"/>
    <property type="match status" value="1"/>
</dbReference>
<dbReference type="STRING" id="1189325.SAMN04488119_106144"/>
<evidence type="ECO:0000256" key="1">
    <source>
        <dbReference type="SAM" id="SignalP"/>
    </source>
</evidence>
<dbReference type="RefSeq" id="WP_072747618.1">
    <property type="nucleotide sequence ID" value="NZ_FOHL01000006.1"/>
</dbReference>
<accession>A0A1M7TF14</accession>
<dbReference type="Proteomes" id="UP000184066">
    <property type="component" value="Unassembled WGS sequence"/>
</dbReference>
<evidence type="ECO:0000313" key="2">
    <source>
        <dbReference type="EMBL" id="SHN69349.1"/>
    </source>
</evidence>
<organism evidence="2 3">
    <name type="scientific">Oceanicella actignis</name>
    <dbReference type="NCBI Taxonomy" id="1189325"/>
    <lineage>
        <taxon>Bacteria</taxon>
        <taxon>Pseudomonadati</taxon>
        <taxon>Pseudomonadota</taxon>
        <taxon>Alphaproteobacteria</taxon>
        <taxon>Rhodobacterales</taxon>
        <taxon>Paracoccaceae</taxon>
        <taxon>Oceanicella</taxon>
    </lineage>
</organism>
<name>A0A1M7TF14_9RHOB</name>
<proteinExistence type="predicted"/>
<dbReference type="AlphaFoldDB" id="A0A1M7TF14"/>
<reference evidence="2 3" key="1">
    <citation type="submission" date="2016-12" db="EMBL/GenBank/DDBJ databases">
        <authorList>
            <person name="Song W.-J."/>
            <person name="Kurnit D.M."/>
        </authorList>
    </citation>
    <scope>NUCLEOTIDE SEQUENCE [LARGE SCALE GENOMIC DNA]</scope>
    <source>
        <strain evidence="2 3">CGMCC 1.10808</strain>
    </source>
</reference>
<dbReference type="Gene3D" id="2.60.40.1880">
    <property type="entry name" value="Invasion associated locus B (IalB) protein"/>
    <property type="match status" value="1"/>
</dbReference>
<dbReference type="InterPro" id="IPR010642">
    <property type="entry name" value="Invasion_prot_B"/>
</dbReference>
<keyword evidence="3" id="KW-1185">Reference proteome</keyword>
<gene>
    <name evidence="2" type="ORF">SAMN05216200_10658</name>
</gene>
<evidence type="ECO:0008006" key="4">
    <source>
        <dbReference type="Google" id="ProtNLM"/>
    </source>
</evidence>